<dbReference type="Pfam" id="PF05036">
    <property type="entry name" value="SPOR"/>
    <property type="match status" value="1"/>
</dbReference>
<comment type="caution">
    <text evidence="2">The sequence shown here is derived from an EMBL/GenBank/DDBJ whole genome shotgun (WGS) entry which is preliminary data.</text>
</comment>
<dbReference type="PANTHER" id="PTHR38687:SF1">
    <property type="entry name" value="CELL DIVISION PROTEIN DEDD"/>
    <property type="match status" value="1"/>
</dbReference>
<name>A0ABW8NG53_9GAMM</name>
<gene>
    <name evidence="2" type="ORF">WG929_05910</name>
</gene>
<proteinExistence type="predicted"/>
<dbReference type="EMBL" id="JBBKTX010000005">
    <property type="protein sequence ID" value="MFK4751940.1"/>
    <property type="molecule type" value="Genomic_DNA"/>
</dbReference>
<dbReference type="RefSeq" id="WP_369857752.1">
    <property type="nucleotide sequence ID" value="NZ_JBBKTX010000005.1"/>
</dbReference>
<evidence type="ECO:0000313" key="3">
    <source>
        <dbReference type="Proteomes" id="UP001620597"/>
    </source>
</evidence>
<dbReference type="Gene3D" id="3.30.70.1070">
    <property type="entry name" value="Sporulation related repeat"/>
    <property type="match status" value="1"/>
</dbReference>
<dbReference type="InterPro" id="IPR007730">
    <property type="entry name" value="SPOR-like_dom"/>
</dbReference>
<keyword evidence="3" id="KW-1185">Reference proteome</keyword>
<feature type="domain" description="SPOR" evidence="1">
    <location>
        <begin position="104"/>
        <end position="184"/>
    </location>
</feature>
<sequence>MEKHLNKRILGAVVTVVALAIAVPIVIDGSSQRLTIDQDMPPMPDMPDWAEVQNQQRIRIDLEQLASGEATAELATPAVNTAEVDDPVPAVVKKQPERAHLDETALPYAWVVQLGAFSSNENATSFRDNIRGQGFKAFSRTDDDGLTRVFVGPELQQQQAEVLRTQLEKILKRKDLRIKRFIAR</sequence>
<dbReference type="PROSITE" id="PS51724">
    <property type="entry name" value="SPOR"/>
    <property type="match status" value="1"/>
</dbReference>
<dbReference type="InterPro" id="IPR052521">
    <property type="entry name" value="Cell_div_SPOR-domain"/>
</dbReference>
<dbReference type="Proteomes" id="UP001620597">
    <property type="component" value="Unassembled WGS sequence"/>
</dbReference>
<evidence type="ECO:0000259" key="1">
    <source>
        <dbReference type="PROSITE" id="PS51724"/>
    </source>
</evidence>
<evidence type="ECO:0000313" key="2">
    <source>
        <dbReference type="EMBL" id="MFK4751940.1"/>
    </source>
</evidence>
<dbReference type="InterPro" id="IPR036680">
    <property type="entry name" value="SPOR-like_sf"/>
</dbReference>
<dbReference type="PANTHER" id="PTHR38687">
    <property type="entry name" value="CELL DIVISION PROTEIN DEDD-RELATED"/>
    <property type="match status" value="1"/>
</dbReference>
<reference evidence="2 3" key="1">
    <citation type="submission" date="2024-03" db="EMBL/GenBank/DDBJ databases">
        <title>High-quality draft genome sequence of Oceanobacter sp. wDCs-4.</title>
        <authorList>
            <person name="Dong C."/>
        </authorList>
    </citation>
    <scope>NUCLEOTIDE SEQUENCE [LARGE SCALE GENOMIC DNA]</scope>
    <source>
        <strain evidence="3">wDCs-4</strain>
    </source>
</reference>
<dbReference type="SUPFAM" id="SSF110997">
    <property type="entry name" value="Sporulation related repeat"/>
    <property type="match status" value="1"/>
</dbReference>
<accession>A0ABW8NG53</accession>
<protein>
    <submittedName>
        <fullName evidence="2">SPOR domain-containing protein</fullName>
    </submittedName>
</protein>
<organism evidence="2 3">
    <name type="scientific">Oceanobacter antarcticus</name>
    <dbReference type="NCBI Taxonomy" id="3133425"/>
    <lineage>
        <taxon>Bacteria</taxon>
        <taxon>Pseudomonadati</taxon>
        <taxon>Pseudomonadota</taxon>
        <taxon>Gammaproteobacteria</taxon>
        <taxon>Oceanospirillales</taxon>
        <taxon>Oceanospirillaceae</taxon>
        <taxon>Oceanobacter</taxon>
    </lineage>
</organism>